<reference evidence="1 2" key="1">
    <citation type="submission" date="2024-07" db="EMBL/GenBank/DDBJ databases">
        <title>Section-level genome sequencing and comparative genomics of Aspergillus sections Usti and Cavernicolus.</title>
        <authorList>
            <consortium name="Lawrence Berkeley National Laboratory"/>
            <person name="Nybo J.L."/>
            <person name="Vesth T.C."/>
            <person name="Theobald S."/>
            <person name="Frisvad J.C."/>
            <person name="Larsen T.O."/>
            <person name="Kjaerboelling I."/>
            <person name="Rothschild-Mancinelli K."/>
            <person name="Lyhne E.K."/>
            <person name="Kogle M.E."/>
            <person name="Barry K."/>
            <person name="Clum A."/>
            <person name="Na H."/>
            <person name="Ledsgaard L."/>
            <person name="Lin J."/>
            <person name="Lipzen A."/>
            <person name="Kuo A."/>
            <person name="Riley R."/>
            <person name="Mondo S."/>
            <person name="Labutti K."/>
            <person name="Haridas S."/>
            <person name="Pangalinan J."/>
            <person name="Salamov A.A."/>
            <person name="Simmons B.A."/>
            <person name="Magnuson J.K."/>
            <person name="Chen J."/>
            <person name="Drula E."/>
            <person name="Henrissat B."/>
            <person name="Wiebenga A."/>
            <person name="Lubbers R.J."/>
            <person name="Gomes A.C."/>
            <person name="Makela M.R."/>
            <person name="Stajich J."/>
            <person name="Grigoriev I.V."/>
            <person name="Mortensen U.H."/>
            <person name="De Vries R.P."/>
            <person name="Baker S.E."/>
            <person name="Andersen M.R."/>
        </authorList>
    </citation>
    <scope>NUCLEOTIDE SEQUENCE [LARGE SCALE GENOMIC DNA]</scope>
    <source>
        <strain evidence="1 2">CBS 123904</strain>
    </source>
</reference>
<accession>A0ABR4JYC6</accession>
<comment type="caution">
    <text evidence="1">The sequence shown here is derived from an EMBL/GenBank/DDBJ whole genome shotgun (WGS) entry which is preliminary data.</text>
</comment>
<protein>
    <submittedName>
        <fullName evidence="1">Uncharacterized protein</fullName>
    </submittedName>
</protein>
<gene>
    <name evidence="1" type="ORF">BJY01DRAFT_184162</name>
</gene>
<keyword evidence="2" id="KW-1185">Reference proteome</keyword>
<sequence>MEHTEPGNLVSFKSQSGISDIFSESRSTILTKLILKEAVTKRKIIIAEHVGRTVIGAANSSIGAACEFQFQGNPVRQNRILCISRVHRVRRLSGVLVILMNQIVLVTRSWSRLRYEEANWSAIVARARKAIGLSRWRGGELRNTAYPILNERKFDKKDRSTVMKAQVVSCNVASPL</sequence>
<dbReference type="EMBL" id="JBFXLU010000075">
    <property type="protein sequence ID" value="KAL2845065.1"/>
    <property type="molecule type" value="Genomic_DNA"/>
</dbReference>
<proteinExistence type="predicted"/>
<organism evidence="1 2">
    <name type="scientific">Aspergillus pseudoustus</name>
    <dbReference type="NCBI Taxonomy" id="1810923"/>
    <lineage>
        <taxon>Eukaryota</taxon>
        <taxon>Fungi</taxon>
        <taxon>Dikarya</taxon>
        <taxon>Ascomycota</taxon>
        <taxon>Pezizomycotina</taxon>
        <taxon>Eurotiomycetes</taxon>
        <taxon>Eurotiomycetidae</taxon>
        <taxon>Eurotiales</taxon>
        <taxon>Aspergillaceae</taxon>
        <taxon>Aspergillus</taxon>
        <taxon>Aspergillus subgen. Nidulantes</taxon>
    </lineage>
</organism>
<dbReference type="Proteomes" id="UP001610446">
    <property type="component" value="Unassembled WGS sequence"/>
</dbReference>
<evidence type="ECO:0000313" key="2">
    <source>
        <dbReference type="Proteomes" id="UP001610446"/>
    </source>
</evidence>
<evidence type="ECO:0000313" key="1">
    <source>
        <dbReference type="EMBL" id="KAL2845065.1"/>
    </source>
</evidence>
<name>A0ABR4JYC6_9EURO</name>